<evidence type="ECO:0000256" key="4">
    <source>
        <dbReference type="ARBA" id="ARBA00022574"/>
    </source>
</evidence>
<proteinExistence type="inferred from homology"/>
<dbReference type="InterPro" id="IPR015943">
    <property type="entry name" value="WD40/YVTN_repeat-like_dom_sf"/>
</dbReference>
<dbReference type="PANTHER" id="PTHR13227">
    <property type="entry name" value="EUKARYOTIC TRANSLATION INITIATION FACTOR 2A"/>
    <property type="match status" value="1"/>
</dbReference>
<comment type="similarity">
    <text evidence="1 8">Belongs to the WD repeat EIF2A family.</text>
</comment>
<dbReference type="EMBL" id="LSSM01004870">
    <property type="protein sequence ID" value="OMJ13895.1"/>
    <property type="molecule type" value="Genomic_DNA"/>
</dbReference>
<dbReference type="InterPro" id="IPR011387">
    <property type="entry name" value="TIF2A"/>
</dbReference>
<dbReference type="InterPro" id="IPR013979">
    <property type="entry name" value="TIF_beta_prop-like"/>
</dbReference>
<feature type="compositionally biased region" description="Polar residues" evidence="9">
    <location>
        <begin position="517"/>
        <end position="550"/>
    </location>
</feature>
<dbReference type="AlphaFoldDB" id="A0A1R1XGY3"/>
<feature type="transmembrane region" description="Helical" evidence="10">
    <location>
        <begin position="242"/>
        <end position="262"/>
    </location>
</feature>
<comment type="function">
    <text evidence="8">Functions in the early steps of protein synthesis of a small number of specific mRNAs. Acts by directing the binding of methionyl-tRNAi to 40S ribosomal subunits. In contrast to the eIF-2 complex, it binds methionyl-tRNAi to 40S subunits in a codon-dependent manner, whereas the eIF-2 complex binds methionyl-tRNAi to 40S subunits in a GTP-dependent manner.</text>
</comment>
<keyword evidence="13" id="KW-1185">Reference proteome</keyword>
<feature type="compositionally biased region" description="Polar residues" evidence="9">
    <location>
        <begin position="652"/>
        <end position="663"/>
    </location>
</feature>
<dbReference type="GO" id="GO:0003743">
    <property type="term" value="F:translation initiation factor activity"/>
    <property type="evidence" value="ECO:0007669"/>
    <property type="project" value="UniProtKB-UniRule"/>
</dbReference>
<dbReference type="InterPro" id="IPR036322">
    <property type="entry name" value="WD40_repeat_dom_sf"/>
</dbReference>
<dbReference type="GO" id="GO:0003729">
    <property type="term" value="F:mRNA binding"/>
    <property type="evidence" value="ECO:0007669"/>
    <property type="project" value="TreeGrafter"/>
</dbReference>
<evidence type="ECO:0000256" key="1">
    <source>
        <dbReference type="ARBA" id="ARBA00009573"/>
    </source>
</evidence>
<feature type="domain" description="Translation initiation factor beta propellor-like" evidence="11">
    <location>
        <begin position="287"/>
        <end position="464"/>
    </location>
</feature>
<dbReference type="OrthoDB" id="2194683at2759"/>
<dbReference type="GO" id="GO:0000049">
    <property type="term" value="F:tRNA binding"/>
    <property type="evidence" value="ECO:0007669"/>
    <property type="project" value="UniProtKB-UniRule"/>
</dbReference>
<evidence type="ECO:0000256" key="3">
    <source>
        <dbReference type="ARBA" id="ARBA00022540"/>
    </source>
</evidence>
<keyword evidence="10" id="KW-0472">Membrane</keyword>
<feature type="compositionally biased region" description="Basic and acidic residues" evidence="9">
    <location>
        <begin position="605"/>
        <end position="616"/>
    </location>
</feature>
<dbReference type="Gene3D" id="2.130.10.10">
    <property type="entry name" value="YVTN repeat-like/Quinoprotein amine dehydrogenase"/>
    <property type="match status" value="2"/>
</dbReference>
<reference evidence="13" key="1">
    <citation type="submission" date="2017-01" db="EMBL/GenBank/DDBJ databases">
        <authorList>
            <person name="Wang Y."/>
            <person name="White M."/>
            <person name="Kvist S."/>
            <person name="Moncalvo J.-M."/>
        </authorList>
    </citation>
    <scope>NUCLEOTIDE SEQUENCE [LARGE SCALE GENOMIC DNA]</scope>
    <source>
        <strain evidence="13">ID-206-W2</strain>
    </source>
</reference>
<name>A0A1R1XGY3_9FUNG</name>
<dbReference type="PIRSF" id="PIRSF017222">
    <property type="entry name" value="eIF2A"/>
    <property type="match status" value="1"/>
</dbReference>
<organism evidence="12 13">
    <name type="scientific">Smittium culicis</name>
    <dbReference type="NCBI Taxonomy" id="133412"/>
    <lineage>
        <taxon>Eukaryota</taxon>
        <taxon>Fungi</taxon>
        <taxon>Fungi incertae sedis</taxon>
        <taxon>Zoopagomycota</taxon>
        <taxon>Kickxellomycotina</taxon>
        <taxon>Harpellomycetes</taxon>
        <taxon>Harpellales</taxon>
        <taxon>Legeriomycetaceae</taxon>
        <taxon>Smittium</taxon>
    </lineage>
</organism>
<evidence type="ECO:0000256" key="6">
    <source>
        <dbReference type="ARBA" id="ARBA00022845"/>
    </source>
</evidence>
<protein>
    <recommendedName>
        <fullName evidence="2 8">Eukaryotic translation initiation factor 2A</fullName>
        <shortName evidence="8">eIF-2A</shortName>
    </recommendedName>
</protein>
<evidence type="ECO:0000256" key="8">
    <source>
        <dbReference type="PIRNR" id="PIRNR017222"/>
    </source>
</evidence>
<dbReference type="PANTHER" id="PTHR13227:SF0">
    <property type="entry name" value="EUKARYOTIC TRANSLATION INITIATION FACTOR 2A"/>
    <property type="match status" value="1"/>
</dbReference>
<keyword evidence="3 8" id="KW-0396">Initiation factor</keyword>
<feature type="compositionally biased region" description="Basic and acidic residues" evidence="9">
    <location>
        <begin position="585"/>
        <end position="597"/>
    </location>
</feature>
<evidence type="ECO:0000313" key="12">
    <source>
        <dbReference type="EMBL" id="OMJ13895.1"/>
    </source>
</evidence>
<evidence type="ECO:0000259" key="11">
    <source>
        <dbReference type="Pfam" id="PF08662"/>
    </source>
</evidence>
<keyword evidence="6 8" id="KW-0810">Translation regulation</keyword>
<accession>A0A1R1XGY3</accession>
<comment type="caution">
    <text evidence="12">The sequence shown here is derived from an EMBL/GenBank/DDBJ whole genome shotgun (WGS) entry which is preliminary data.</text>
</comment>
<keyword evidence="5" id="KW-0677">Repeat</keyword>
<dbReference type="GO" id="GO:0006417">
    <property type="term" value="P:regulation of translation"/>
    <property type="evidence" value="ECO:0007669"/>
    <property type="project" value="UniProtKB-KW"/>
</dbReference>
<feature type="region of interest" description="Disordered" evidence="9">
    <location>
        <begin position="494"/>
        <end position="666"/>
    </location>
</feature>
<gene>
    <name evidence="12" type="ORF">AYI69_g8808</name>
</gene>
<keyword evidence="4" id="KW-0853">WD repeat</keyword>
<sequence>MQKDLMIAKQQIKPGSHYFFCPPLPRLYKVKHPPPPVHYENNDRTSPHPIFIEGLEVKIMKYSPDGRYLAWSTSTNISILSASDYKIISEIPEKNVVEVSFSPKGNYMMTYERFVKSTESAQHRNLKVFKTETGELLGSFTQKSSASWQLQWPEDESFCAQLVTNNVHFFKPTANMGTSSPDMKLNIEGIKAFSISPGLSPLVATFIPEIKNKPAAIRLFKLGIFNQPISNKSFFKAEKVEFMWHSLGISTVSNFLDPIFLLIMQNVSNINSSLIILLIFSIICCLGTSLLALTHTDVDNTGKSYYGETNLYYMSIVGNFDCRVPLNKEGPIHDVVWNPIEKEFVVIYGFMPAKISLFDNKANEIFCFGIEPRNMVKFNPQGRVLAIAGFGNLSGHVDLWDYKKRKLVKSINAHGSTICNWSPCGRYLLAATLSPRLRVDNGFKIWHYSGNLVHSRPINELYDVQWRPSDVSNYPQRGKLDPLPQDISICIENVGNKAPPTSTKPVGAYRPPHARNGPSSGPTAPVSLSQRAGEDTTGSSKAYTPPTQTRYIPGAPPPKAKPTRSPKPAKQQAENGQQKGGNPDKNSKKDQQNKESSQKSNNQGQKDRGNNDEGKLSVKNNKPFTQSSNSSPQQGGNQRFGSPVPAKDNESPEGNKSPAQSNPAIKRFLALQRKLRQIDTLMKKRDSGEELNEAQQNKIASRSLVIKQMEECNTTKQ</sequence>
<keyword evidence="7 8" id="KW-0648">Protein biosynthesis</keyword>
<dbReference type="Pfam" id="PF08662">
    <property type="entry name" value="eIF2A"/>
    <property type="match status" value="1"/>
</dbReference>
<evidence type="ECO:0000256" key="5">
    <source>
        <dbReference type="ARBA" id="ARBA00022737"/>
    </source>
</evidence>
<dbReference type="GO" id="GO:0022627">
    <property type="term" value="C:cytosolic small ribosomal subunit"/>
    <property type="evidence" value="ECO:0007669"/>
    <property type="project" value="TreeGrafter"/>
</dbReference>
<feature type="transmembrane region" description="Helical" evidence="10">
    <location>
        <begin position="274"/>
        <end position="293"/>
    </location>
</feature>
<keyword evidence="10" id="KW-1133">Transmembrane helix</keyword>
<evidence type="ECO:0000256" key="2">
    <source>
        <dbReference type="ARBA" id="ARBA00013819"/>
    </source>
</evidence>
<evidence type="ECO:0000256" key="9">
    <source>
        <dbReference type="SAM" id="MobiDB-lite"/>
    </source>
</evidence>
<dbReference type="Proteomes" id="UP000187429">
    <property type="component" value="Unassembled WGS sequence"/>
</dbReference>
<evidence type="ECO:0000256" key="10">
    <source>
        <dbReference type="SAM" id="Phobius"/>
    </source>
</evidence>
<dbReference type="GO" id="GO:0043022">
    <property type="term" value="F:ribosome binding"/>
    <property type="evidence" value="ECO:0007669"/>
    <property type="project" value="UniProtKB-UniRule"/>
</dbReference>
<evidence type="ECO:0000256" key="7">
    <source>
        <dbReference type="ARBA" id="ARBA00022917"/>
    </source>
</evidence>
<evidence type="ECO:0000313" key="13">
    <source>
        <dbReference type="Proteomes" id="UP000187429"/>
    </source>
</evidence>
<dbReference type="SUPFAM" id="SSF50978">
    <property type="entry name" value="WD40 repeat-like"/>
    <property type="match status" value="1"/>
</dbReference>
<keyword evidence="10" id="KW-0812">Transmembrane</keyword>
<feature type="compositionally biased region" description="Low complexity" evidence="9">
    <location>
        <begin position="626"/>
        <end position="637"/>
    </location>
</feature>